<sequence>MSASSHTVNEKAQNQDRPANGVEGVGPHDDVVPPMAEEEAAHGEADDPFGSFIAKLRECGNTTLSMPREDFLRAMAHDLATIAELPDDKASLILQSNFMQYILGLLARGENE</sequence>
<dbReference type="EMBL" id="KZ293415">
    <property type="protein sequence ID" value="PBK78295.1"/>
    <property type="molecule type" value="Genomic_DNA"/>
</dbReference>
<protein>
    <submittedName>
        <fullName evidence="2">Uncharacterized protein</fullName>
    </submittedName>
</protein>
<organism evidence="2 3">
    <name type="scientific">Armillaria solidipes</name>
    <dbReference type="NCBI Taxonomy" id="1076256"/>
    <lineage>
        <taxon>Eukaryota</taxon>
        <taxon>Fungi</taxon>
        <taxon>Dikarya</taxon>
        <taxon>Basidiomycota</taxon>
        <taxon>Agaricomycotina</taxon>
        <taxon>Agaricomycetes</taxon>
        <taxon>Agaricomycetidae</taxon>
        <taxon>Agaricales</taxon>
        <taxon>Marasmiineae</taxon>
        <taxon>Physalacriaceae</taxon>
        <taxon>Armillaria</taxon>
    </lineage>
</organism>
<name>A0A2H3C5F1_9AGAR</name>
<evidence type="ECO:0000313" key="2">
    <source>
        <dbReference type="EMBL" id="PBK78295.1"/>
    </source>
</evidence>
<evidence type="ECO:0000313" key="3">
    <source>
        <dbReference type="Proteomes" id="UP000218334"/>
    </source>
</evidence>
<dbReference type="Proteomes" id="UP000218334">
    <property type="component" value="Unassembled WGS sequence"/>
</dbReference>
<dbReference type="AlphaFoldDB" id="A0A2H3C5F1"/>
<feature type="compositionally biased region" description="Polar residues" evidence="1">
    <location>
        <begin position="1"/>
        <end position="17"/>
    </location>
</feature>
<feature type="region of interest" description="Disordered" evidence="1">
    <location>
        <begin position="1"/>
        <end position="47"/>
    </location>
</feature>
<evidence type="ECO:0000256" key="1">
    <source>
        <dbReference type="SAM" id="MobiDB-lite"/>
    </source>
</evidence>
<accession>A0A2H3C5F1</accession>
<gene>
    <name evidence="2" type="ORF">ARMSODRAFT_1010890</name>
</gene>
<reference evidence="3" key="1">
    <citation type="journal article" date="2017" name="Nat. Ecol. Evol.">
        <title>Genome expansion and lineage-specific genetic innovations in the forest pathogenic fungi Armillaria.</title>
        <authorList>
            <person name="Sipos G."/>
            <person name="Prasanna A.N."/>
            <person name="Walter M.C."/>
            <person name="O'Connor E."/>
            <person name="Balint B."/>
            <person name="Krizsan K."/>
            <person name="Kiss B."/>
            <person name="Hess J."/>
            <person name="Varga T."/>
            <person name="Slot J."/>
            <person name="Riley R."/>
            <person name="Boka B."/>
            <person name="Rigling D."/>
            <person name="Barry K."/>
            <person name="Lee J."/>
            <person name="Mihaltcheva S."/>
            <person name="LaButti K."/>
            <person name="Lipzen A."/>
            <person name="Waldron R."/>
            <person name="Moloney N.M."/>
            <person name="Sperisen C."/>
            <person name="Kredics L."/>
            <person name="Vagvoelgyi C."/>
            <person name="Patrignani A."/>
            <person name="Fitzpatrick D."/>
            <person name="Nagy I."/>
            <person name="Doyle S."/>
            <person name="Anderson J.B."/>
            <person name="Grigoriev I.V."/>
            <person name="Gueldener U."/>
            <person name="Muensterkoetter M."/>
            <person name="Nagy L.G."/>
        </authorList>
    </citation>
    <scope>NUCLEOTIDE SEQUENCE [LARGE SCALE GENOMIC DNA]</scope>
    <source>
        <strain evidence="3">28-4</strain>
    </source>
</reference>
<proteinExistence type="predicted"/>
<keyword evidence="3" id="KW-1185">Reference proteome</keyword>